<keyword evidence="3" id="KW-1185">Reference proteome</keyword>
<dbReference type="AlphaFoldDB" id="A0A2C5XHW1"/>
<feature type="transmembrane region" description="Helical" evidence="1">
    <location>
        <begin position="35"/>
        <end position="54"/>
    </location>
</feature>
<dbReference type="EMBL" id="NJET01000054">
    <property type="protein sequence ID" value="PHH63208.1"/>
    <property type="molecule type" value="Genomic_DNA"/>
</dbReference>
<dbReference type="Proteomes" id="UP000226192">
    <property type="component" value="Unassembled WGS sequence"/>
</dbReference>
<proteinExistence type="predicted"/>
<evidence type="ECO:0000313" key="2">
    <source>
        <dbReference type="EMBL" id="PHH63208.1"/>
    </source>
</evidence>
<name>A0A2C5XHW1_9HYPO</name>
<protein>
    <submittedName>
        <fullName evidence="2">Uncharacterized protein</fullName>
    </submittedName>
</protein>
<sequence length="80" mass="8676">MVPAPPPHFAWAALNVESYSACSWLPKHLDVTIDVLLLLSLILLFFSSSGLCTADDACWCPLTQAPDQPSTCGFLTLLLK</sequence>
<keyword evidence="1" id="KW-0472">Membrane</keyword>
<gene>
    <name evidence="2" type="ORF">CDD81_6160</name>
</gene>
<comment type="caution">
    <text evidence="2">The sequence shown here is derived from an EMBL/GenBank/DDBJ whole genome shotgun (WGS) entry which is preliminary data.</text>
</comment>
<evidence type="ECO:0000256" key="1">
    <source>
        <dbReference type="SAM" id="Phobius"/>
    </source>
</evidence>
<evidence type="ECO:0000313" key="3">
    <source>
        <dbReference type="Proteomes" id="UP000226192"/>
    </source>
</evidence>
<organism evidence="2 3">
    <name type="scientific">Ophiocordyceps australis</name>
    <dbReference type="NCBI Taxonomy" id="1399860"/>
    <lineage>
        <taxon>Eukaryota</taxon>
        <taxon>Fungi</taxon>
        <taxon>Dikarya</taxon>
        <taxon>Ascomycota</taxon>
        <taxon>Pezizomycotina</taxon>
        <taxon>Sordariomycetes</taxon>
        <taxon>Hypocreomycetidae</taxon>
        <taxon>Hypocreales</taxon>
        <taxon>Ophiocordycipitaceae</taxon>
        <taxon>Ophiocordyceps</taxon>
    </lineage>
</organism>
<reference evidence="2 3" key="1">
    <citation type="submission" date="2017-06" db="EMBL/GenBank/DDBJ databases">
        <title>Ant-infecting Ophiocordyceps genomes reveal a high diversity of potential behavioral manipulation genes and a possible major role for enterotoxins.</title>
        <authorList>
            <person name="De Bekker C."/>
            <person name="Evans H.C."/>
            <person name="Brachmann A."/>
            <person name="Hughes D.P."/>
        </authorList>
    </citation>
    <scope>NUCLEOTIDE SEQUENCE [LARGE SCALE GENOMIC DNA]</scope>
    <source>
        <strain evidence="2 3">Map64</strain>
    </source>
</reference>
<keyword evidence="1" id="KW-0812">Transmembrane</keyword>
<accession>A0A2C5XHW1</accession>
<keyword evidence="1" id="KW-1133">Transmembrane helix</keyword>